<feature type="compositionally biased region" description="Pro residues" evidence="1">
    <location>
        <begin position="226"/>
        <end position="244"/>
    </location>
</feature>
<evidence type="ECO:0000313" key="2">
    <source>
        <dbReference type="EMBL" id="MED6121907.1"/>
    </source>
</evidence>
<feature type="region of interest" description="Disordered" evidence="1">
    <location>
        <begin position="53"/>
        <end position="77"/>
    </location>
</feature>
<gene>
    <name evidence="2" type="ORF">PIB30_034670</name>
</gene>
<comment type="caution">
    <text evidence="2">The sequence shown here is derived from an EMBL/GenBank/DDBJ whole genome shotgun (WGS) entry which is preliminary data.</text>
</comment>
<organism evidence="2 3">
    <name type="scientific">Stylosanthes scabra</name>
    <dbReference type="NCBI Taxonomy" id="79078"/>
    <lineage>
        <taxon>Eukaryota</taxon>
        <taxon>Viridiplantae</taxon>
        <taxon>Streptophyta</taxon>
        <taxon>Embryophyta</taxon>
        <taxon>Tracheophyta</taxon>
        <taxon>Spermatophyta</taxon>
        <taxon>Magnoliopsida</taxon>
        <taxon>eudicotyledons</taxon>
        <taxon>Gunneridae</taxon>
        <taxon>Pentapetalae</taxon>
        <taxon>rosids</taxon>
        <taxon>fabids</taxon>
        <taxon>Fabales</taxon>
        <taxon>Fabaceae</taxon>
        <taxon>Papilionoideae</taxon>
        <taxon>50 kb inversion clade</taxon>
        <taxon>dalbergioids sensu lato</taxon>
        <taxon>Dalbergieae</taxon>
        <taxon>Pterocarpus clade</taxon>
        <taxon>Stylosanthes</taxon>
    </lineage>
</organism>
<reference evidence="2 3" key="1">
    <citation type="journal article" date="2023" name="Plants (Basel)">
        <title>Bridging the Gap: Combining Genomics and Transcriptomics Approaches to Understand Stylosanthes scabra, an Orphan Legume from the Brazilian Caatinga.</title>
        <authorList>
            <person name="Ferreira-Neto J.R.C."/>
            <person name="da Silva M.D."/>
            <person name="Binneck E."/>
            <person name="de Melo N.F."/>
            <person name="da Silva R.H."/>
            <person name="de Melo A.L.T.M."/>
            <person name="Pandolfi V."/>
            <person name="Bustamante F.O."/>
            <person name="Brasileiro-Vidal A.C."/>
            <person name="Benko-Iseppon A.M."/>
        </authorList>
    </citation>
    <scope>NUCLEOTIDE SEQUENCE [LARGE SCALE GENOMIC DNA]</scope>
    <source>
        <tissue evidence="2">Leaves</tissue>
    </source>
</reference>
<proteinExistence type="predicted"/>
<accession>A0ABU6RD39</accession>
<sequence length="307" mass="35592">MASKSTQTTLNYHTKRAKVTQMHPCSQPITKECKSTPYLNKAFHQTLVARTKRVNKTPLPAPRTRRGRAASQEEMQREASPFSEVVFDSWEHYERLKKVFPRGVVHERRIRFSRLQQDYMREQLKELGWLFMYNELDHFLHDFLGINVPPPERENDAYEQELADRQMSTLNLTHVLATISMPGMRWDSYNPKSDRVDNAILTPEARGWQRMIRGEKKKARKGDIAQPPPPIPPPIHEPQAPPPAAASSSTALAFNPFKKIMKMLRHQKKLIKNTHHMITQAFPDKPFHTLYLITTSESESASDEDEE</sequence>
<keyword evidence="3" id="KW-1185">Reference proteome</keyword>
<feature type="region of interest" description="Disordered" evidence="1">
    <location>
        <begin position="215"/>
        <end position="249"/>
    </location>
</feature>
<dbReference type="EMBL" id="JASCZI010030370">
    <property type="protein sequence ID" value="MED6121907.1"/>
    <property type="molecule type" value="Genomic_DNA"/>
</dbReference>
<evidence type="ECO:0000313" key="3">
    <source>
        <dbReference type="Proteomes" id="UP001341840"/>
    </source>
</evidence>
<protein>
    <submittedName>
        <fullName evidence="2">Uncharacterized protein</fullName>
    </submittedName>
</protein>
<evidence type="ECO:0000256" key="1">
    <source>
        <dbReference type="SAM" id="MobiDB-lite"/>
    </source>
</evidence>
<dbReference type="Proteomes" id="UP001341840">
    <property type="component" value="Unassembled WGS sequence"/>
</dbReference>
<name>A0ABU6RD39_9FABA</name>